<name>A0A4Q9NR13_9APHY</name>
<keyword evidence="2" id="KW-1185">Reference proteome</keyword>
<dbReference type="SUPFAM" id="SSF58100">
    <property type="entry name" value="Bacterial hemolysins"/>
    <property type="match status" value="1"/>
</dbReference>
<evidence type="ECO:0000313" key="2">
    <source>
        <dbReference type="Proteomes" id="UP000292082"/>
    </source>
</evidence>
<evidence type="ECO:0000313" key="1">
    <source>
        <dbReference type="EMBL" id="TBU60865.1"/>
    </source>
</evidence>
<dbReference type="AlphaFoldDB" id="A0A4Q9NR13"/>
<accession>A0A4Q9NR13</accession>
<protein>
    <submittedName>
        <fullName evidence="1">Uncharacterized protein</fullName>
    </submittedName>
</protein>
<proteinExistence type="predicted"/>
<dbReference type="Gene3D" id="1.20.1170.10">
    <property type="match status" value="1"/>
</dbReference>
<reference evidence="1 2" key="1">
    <citation type="submission" date="2019-01" db="EMBL/GenBank/DDBJ databases">
        <title>Draft genome sequences of three monokaryotic isolates of the white-rot basidiomycete fungus Dichomitus squalens.</title>
        <authorList>
            <consortium name="DOE Joint Genome Institute"/>
            <person name="Lopez S.C."/>
            <person name="Andreopoulos B."/>
            <person name="Pangilinan J."/>
            <person name="Lipzen A."/>
            <person name="Riley R."/>
            <person name="Ahrendt S."/>
            <person name="Ng V."/>
            <person name="Barry K."/>
            <person name="Daum C."/>
            <person name="Grigoriev I.V."/>
            <person name="Hilden K.S."/>
            <person name="Makela M.R."/>
            <person name="de Vries R.P."/>
        </authorList>
    </citation>
    <scope>NUCLEOTIDE SEQUENCE [LARGE SCALE GENOMIC DNA]</scope>
    <source>
        <strain evidence="1 2">CBS 464.89</strain>
    </source>
</reference>
<gene>
    <name evidence="1" type="ORF">BD310DRAFT_922236</name>
</gene>
<organism evidence="1 2">
    <name type="scientific">Dichomitus squalens</name>
    <dbReference type="NCBI Taxonomy" id="114155"/>
    <lineage>
        <taxon>Eukaryota</taxon>
        <taxon>Fungi</taxon>
        <taxon>Dikarya</taxon>
        <taxon>Basidiomycota</taxon>
        <taxon>Agaricomycotina</taxon>
        <taxon>Agaricomycetes</taxon>
        <taxon>Polyporales</taxon>
        <taxon>Polyporaceae</taxon>
        <taxon>Dichomitus</taxon>
    </lineage>
</organism>
<sequence>MSRAITVVQHTEQPALVLKTRSVDVVEAAVEQALTSPAVANAVNADIKNLAQTVKGIRQGFRAVADGLIGFDSSKYVDKNEEVLQLRPTWLEYQTRFDKILEESHRNALAASSMIRQYTEAILTDVDPSEIEDLRDELRGFLQKLNEKAPTARRTYGDLQQLADDVRSFKAVIDDILGKAEDKCNEDVKMAKDHLQNLEKMLQSVNDERTVLTSISKHVLANSALLAGGLSAITAICVLSPTAGMILIEALGVGVAIDAGVYKYRDSNLLGANTQYSSELIESWFDLKYQESRHRELVGHGAALAQTKERIDALAEKIDTITEIWQVLKCDMQQLQEELELVVDPSMSITKRFLKKLRHPREVYNRLADLLELYAKGKFYLS</sequence>
<dbReference type="EMBL" id="ML145102">
    <property type="protein sequence ID" value="TBU60865.1"/>
    <property type="molecule type" value="Genomic_DNA"/>
</dbReference>
<dbReference type="Proteomes" id="UP000292082">
    <property type="component" value="Unassembled WGS sequence"/>
</dbReference>